<evidence type="ECO:0000313" key="5">
    <source>
        <dbReference type="EMBL" id="WZW98348.1"/>
    </source>
</evidence>
<name>A0ABZ3C6F4_9ACTN</name>
<evidence type="ECO:0000259" key="4">
    <source>
        <dbReference type="Pfam" id="PF01182"/>
    </source>
</evidence>
<sequence>MEVIICPDAEAVAQLAAAKVERVARDRGPEPVIGVATGSSPVALYDALAARVASGELDLSDAHAFALDEYVGLPPGHPESYAEVIRRTVTEPLRLDPARVHVPDGRAQDLEAAAAAYEDAIAAAGGVDVQILGIGSNGHVGFNEPTSSLASRTRIKTLTARTRFDNARFFASADEVPTHCLTQGLGTIMAAHEVVLVAQGDGKAEAIAGLVEGPVTAMVPGSVLQLQRRATVIVDEAAASGLRLADYYRETYERKPDWQRFRTGL</sequence>
<dbReference type="GO" id="GO:0004342">
    <property type="term" value="F:glucosamine-6-phosphate deaminase activity"/>
    <property type="evidence" value="ECO:0007669"/>
    <property type="project" value="UniProtKB-EC"/>
</dbReference>
<evidence type="ECO:0000313" key="6">
    <source>
        <dbReference type="Proteomes" id="UP001434337"/>
    </source>
</evidence>
<dbReference type="Pfam" id="PF01182">
    <property type="entry name" value="Glucosamine_iso"/>
    <property type="match status" value="1"/>
</dbReference>
<dbReference type="PANTHER" id="PTHR11280">
    <property type="entry name" value="GLUCOSAMINE-6-PHOSPHATE ISOMERASE"/>
    <property type="match status" value="1"/>
</dbReference>
<reference evidence="5 6" key="1">
    <citation type="journal article" date="2023" name="Environ Microbiome">
        <title>A coral-associated actinobacterium mitigates coral bleaching under heat stress.</title>
        <authorList>
            <person name="Li J."/>
            <person name="Zou Y."/>
            <person name="Li Q."/>
            <person name="Zhang J."/>
            <person name="Bourne D.G."/>
            <person name="Lyu Y."/>
            <person name="Liu C."/>
            <person name="Zhang S."/>
        </authorList>
    </citation>
    <scope>NUCLEOTIDE SEQUENCE [LARGE SCALE GENOMIC DNA]</scope>
    <source>
        <strain evidence="5 6">SCSIO 13291</strain>
    </source>
</reference>
<dbReference type="PANTHER" id="PTHR11280:SF5">
    <property type="entry name" value="GLUCOSAMINE-6-PHOSPHATE ISOMERASE"/>
    <property type="match status" value="1"/>
</dbReference>
<dbReference type="SUPFAM" id="SSF100950">
    <property type="entry name" value="NagB/RpiA/CoA transferase-like"/>
    <property type="match status" value="1"/>
</dbReference>
<dbReference type="InterPro" id="IPR037171">
    <property type="entry name" value="NagB/RpiA_transferase-like"/>
</dbReference>
<proteinExistence type="predicted"/>
<dbReference type="InterPro" id="IPR004547">
    <property type="entry name" value="Glucosamine6P_isomerase"/>
</dbReference>
<accession>A0ABZ3C6F4</accession>
<dbReference type="Proteomes" id="UP001434337">
    <property type="component" value="Chromosome"/>
</dbReference>
<keyword evidence="2" id="KW-0119">Carbohydrate metabolism</keyword>
<dbReference type="EC" id="3.5.99.6" evidence="3"/>
<dbReference type="PROSITE" id="PS01161">
    <property type="entry name" value="GLC_GALNAC_ISOMERASE"/>
    <property type="match status" value="1"/>
</dbReference>
<feature type="domain" description="Glucosamine/galactosamine-6-phosphate isomerase" evidence="4">
    <location>
        <begin position="9"/>
        <end position="230"/>
    </location>
</feature>
<protein>
    <recommendedName>
        <fullName evidence="3">Glucosamine-6-phosphate deaminase</fullName>
        <ecNumber evidence="3">3.5.99.6</ecNumber>
    </recommendedName>
</protein>
<dbReference type="Gene3D" id="3.40.50.1360">
    <property type="match status" value="1"/>
</dbReference>
<dbReference type="NCBIfam" id="TIGR00502">
    <property type="entry name" value="nagB"/>
    <property type="match status" value="1"/>
</dbReference>
<keyword evidence="1 5" id="KW-0378">Hydrolase</keyword>
<evidence type="ECO:0000256" key="2">
    <source>
        <dbReference type="ARBA" id="ARBA00023277"/>
    </source>
</evidence>
<dbReference type="InterPro" id="IPR018321">
    <property type="entry name" value="Glucosamine6P_isomerase_CS"/>
</dbReference>
<gene>
    <name evidence="5" type="primary">nagB</name>
    <name evidence="5" type="ORF">PCC79_15895</name>
</gene>
<dbReference type="CDD" id="cd01399">
    <property type="entry name" value="GlcN6P_deaminase"/>
    <property type="match status" value="1"/>
</dbReference>
<dbReference type="EMBL" id="CP115965">
    <property type="protein sequence ID" value="WZW98348.1"/>
    <property type="molecule type" value="Genomic_DNA"/>
</dbReference>
<dbReference type="NCBIfam" id="NF001684">
    <property type="entry name" value="PRK00443.1-4"/>
    <property type="match status" value="1"/>
</dbReference>
<evidence type="ECO:0000256" key="1">
    <source>
        <dbReference type="ARBA" id="ARBA00022801"/>
    </source>
</evidence>
<dbReference type="InterPro" id="IPR006148">
    <property type="entry name" value="Glc/Gal-6P_isomerase"/>
</dbReference>
<organism evidence="5 6">
    <name type="scientific">Propioniciclava soli</name>
    <dbReference type="NCBI Taxonomy" id="2775081"/>
    <lineage>
        <taxon>Bacteria</taxon>
        <taxon>Bacillati</taxon>
        <taxon>Actinomycetota</taxon>
        <taxon>Actinomycetes</taxon>
        <taxon>Propionibacteriales</taxon>
        <taxon>Propionibacteriaceae</taxon>
        <taxon>Propioniciclava</taxon>
    </lineage>
</organism>
<evidence type="ECO:0000256" key="3">
    <source>
        <dbReference type="NCBIfam" id="TIGR00502"/>
    </source>
</evidence>
<keyword evidence="6" id="KW-1185">Reference proteome</keyword>
<dbReference type="RefSeq" id="WP_342372411.1">
    <property type="nucleotide sequence ID" value="NZ_CP115965.1"/>
</dbReference>